<dbReference type="CDD" id="cd03498">
    <property type="entry name" value="SQR_TypeB_2_TM"/>
    <property type="match status" value="1"/>
</dbReference>
<gene>
    <name evidence="2" type="primary">frdC</name>
    <name evidence="2" type="ORF">GF1_11250</name>
</gene>
<keyword evidence="3" id="KW-1185">Reference proteome</keyword>
<dbReference type="NCBIfam" id="TIGR02046">
    <property type="entry name" value="sdhC_b558_fam"/>
    <property type="match status" value="1"/>
</dbReference>
<evidence type="ECO:0000256" key="1">
    <source>
        <dbReference type="SAM" id="Phobius"/>
    </source>
</evidence>
<dbReference type="Gene3D" id="1.20.1300.10">
    <property type="entry name" value="Fumarate reductase/succinate dehydrogenase, transmembrane subunit"/>
    <property type="match status" value="1"/>
</dbReference>
<feature type="transmembrane region" description="Helical" evidence="1">
    <location>
        <begin position="169"/>
        <end position="193"/>
    </location>
</feature>
<keyword evidence="1" id="KW-0472">Membrane</keyword>
<feature type="transmembrane region" description="Helical" evidence="1">
    <location>
        <begin position="87"/>
        <end position="107"/>
    </location>
</feature>
<feature type="transmembrane region" description="Helical" evidence="1">
    <location>
        <begin position="40"/>
        <end position="66"/>
    </location>
</feature>
<dbReference type="GO" id="GO:0016020">
    <property type="term" value="C:membrane"/>
    <property type="evidence" value="ECO:0007669"/>
    <property type="project" value="InterPro"/>
</dbReference>
<dbReference type="Proteomes" id="UP001063350">
    <property type="component" value="Chromosome"/>
</dbReference>
<dbReference type="SUPFAM" id="SSF81343">
    <property type="entry name" value="Fumarate reductase respiratory complex transmembrane subunits"/>
    <property type="match status" value="1"/>
</dbReference>
<dbReference type="AlphaFoldDB" id="A0A915XHJ9"/>
<keyword evidence="1" id="KW-0812">Transmembrane</keyword>
<organism evidence="2 3">
    <name type="scientific">Desulfolithobacter dissulfuricans</name>
    <dbReference type="NCBI Taxonomy" id="2795293"/>
    <lineage>
        <taxon>Bacteria</taxon>
        <taxon>Pseudomonadati</taxon>
        <taxon>Thermodesulfobacteriota</taxon>
        <taxon>Desulfobulbia</taxon>
        <taxon>Desulfobulbales</taxon>
        <taxon>Desulfobulbaceae</taxon>
        <taxon>Desulfolithobacter</taxon>
    </lineage>
</organism>
<feature type="transmembrane region" description="Helical" evidence="1">
    <location>
        <begin position="127"/>
        <end position="148"/>
    </location>
</feature>
<proteinExistence type="predicted"/>
<sequence length="203" mass="22209">MASTGLLLGGFLLVHAAGNSSIFWGRDAFLSYAEHLHALGPLVSVFEITLLAVFSLHVVTGLALALENIKARSSRYVVQHSAGGRTLGSRTMPYTGLVILGFIWMHLQNVHFTDHHSRTIADIVSTILANPAYTVLYGLGLLALALHISHGFWSMFQSIGLNHPRYDRLIRVSAWIGCGFIVSIFFVIVLLLISNSNWLGQLA</sequence>
<evidence type="ECO:0000313" key="3">
    <source>
        <dbReference type="Proteomes" id="UP001063350"/>
    </source>
</evidence>
<keyword evidence="1" id="KW-1133">Transmembrane helix</keyword>
<dbReference type="InterPro" id="IPR011138">
    <property type="entry name" value="Cytochrome_b-558"/>
</dbReference>
<dbReference type="EMBL" id="AP024233">
    <property type="protein sequence ID" value="BCO08749.1"/>
    <property type="molecule type" value="Genomic_DNA"/>
</dbReference>
<dbReference type="KEGG" id="ddu:GF1_11250"/>
<name>A0A915XHJ9_9BACT</name>
<evidence type="ECO:0000313" key="2">
    <source>
        <dbReference type="EMBL" id="BCO08749.1"/>
    </source>
</evidence>
<reference evidence="2" key="1">
    <citation type="submission" date="2020-12" db="EMBL/GenBank/DDBJ databases">
        <title>Desulfobium dissulfuricans gen. nov., sp. nov., a novel mesophilic, sulfate-reducing bacterium isolated from a deep-sea hydrothermal vent.</title>
        <authorList>
            <person name="Hashimoto Y."/>
            <person name="Tame A."/>
            <person name="Sawayama S."/>
            <person name="Miyazaki J."/>
            <person name="Takai K."/>
            <person name="Nakagawa S."/>
        </authorList>
    </citation>
    <scope>NUCLEOTIDE SEQUENCE</scope>
    <source>
        <strain evidence="2">GF1</strain>
    </source>
</reference>
<protein>
    <submittedName>
        <fullName evidence="2">Fumarate reductase</fullName>
    </submittedName>
</protein>
<accession>A0A915XHJ9</accession>
<dbReference type="InterPro" id="IPR034804">
    <property type="entry name" value="SQR/QFR_C/D"/>
</dbReference>